<keyword evidence="1" id="KW-0732">Signal</keyword>
<dbReference type="EMBL" id="RJKE01000001">
    <property type="protein sequence ID" value="ROO86781.1"/>
    <property type="molecule type" value="Genomic_DNA"/>
</dbReference>
<keyword evidence="3" id="KW-1185">Reference proteome</keyword>
<dbReference type="AlphaFoldDB" id="A0A3N1CZS7"/>
<reference evidence="2 3" key="1">
    <citation type="submission" date="2018-11" db="EMBL/GenBank/DDBJ databases">
        <title>Sequencing the genomes of 1000 actinobacteria strains.</title>
        <authorList>
            <person name="Klenk H.-P."/>
        </authorList>
    </citation>
    <scope>NUCLEOTIDE SEQUENCE [LARGE SCALE GENOMIC DNA]</scope>
    <source>
        <strain evidence="2 3">DSM 44254</strain>
    </source>
</reference>
<accession>A0A3N1CZS7</accession>
<dbReference type="OrthoDB" id="3554985at2"/>
<evidence type="ECO:0000313" key="3">
    <source>
        <dbReference type="Proteomes" id="UP000272400"/>
    </source>
</evidence>
<evidence type="ECO:0000256" key="1">
    <source>
        <dbReference type="SAM" id="SignalP"/>
    </source>
</evidence>
<dbReference type="Proteomes" id="UP000272400">
    <property type="component" value="Unassembled WGS sequence"/>
</dbReference>
<proteinExistence type="predicted"/>
<gene>
    <name evidence="2" type="ORF">EDD29_4361</name>
</gene>
<organism evidence="2 3">
    <name type="scientific">Actinocorallia herbida</name>
    <dbReference type="NCBI Taxonomy" id="58109"/>
    <lineage>
        <taxon>Bacteria</taxon>
        <taxon>Bacillati</taxon>
        <taxon>Actinomycetota</taxon>
        <taxon>Actinomycetes</taxon>
        <taxon>Streptosporangiales</taxon>
        <taxon>Thermomonosporaceae</taxon>
        <taxon>Actinocorallia</taxon>
    </lineage>
</organism>
<feature type="signal peptide" evidence="1">
    <location>
        <begin position="1"/>
        <end position="27"/>
    </location>
</feature>
<feature type="chain" id="PRO_5018281322" evidence="1">
    <location>
        <begin position="28"/>
        <end position="202"/>
    </location>
</feature>
<name>A0A3N1CZS7_9ACTN</name>
<evidence type="ECO:0000313" key="2">
    <source>
        <dbReference type="EMBL" id="ROO86781.1"/>
    </source>
</evidence>
<dbReference type="RefSeq" id="WP_123666149.1">
    <property type="nucleotide sequence ID" value="NZ_RJKE01000001.1"/>
</dbReference>
<protein>
    <submittedName>
        <fullName evidence="2">Uncharacterized protein</fullName>
    </submittedName>
</protein>
<comment type="caution">
    <text evidence="2">The sequence shown here is derived from an EMBL/GenBank/DDBJ whole genome shotgun (WGS) entry which is preliminary data.</text>
</comment>
<sequence length="202" mass="19690">MRKSSSAMLVAAAAAAGVVCVGAPAFAATWTVTPGGAVTATAGTTTLKDVTSGATLTCTSSTTDATVQSGTGLSGTAIATITNVNFTSCKGPLGIKFNVVNNGVSYQLNAVSYASGVTTGTLDNVTATMSGLLCSASVGGTTATTPGSVNGTYTNSTGVLAVSGGNLHVWNVSGCFGLLHNGDAVTYTANYTLAPTLTITSP</sequence>